<dbReference type="FunFam" id="2.20.100.10:FF:000005">
    <property type="entry name" value="ADAM metallopeptidase with thrombospondin type 1 motif 9"/>
    <property type="match status" value="1"/>
</dbReference>
<dbReference type="GO" id="GO:0004222">
    <property type="term" value="F:metalloendopeptidase activity"/>
    <property type="evidence" value="ECO:0007669"/>
    <property type="project" value="TreeGrafter"/>
</dbReference>
<dbReference type="PROSITE" id="PS50092">
    <property type="entry name" value="TSP1"/>
    <property type="match status" value="1"/>
</dbReference>
<comment type="subcellular location">
    <subcellularLocation>
        <location evidence="1">Secreted</location>
        <location evidence="1">Extracellular space</location>
        <location evidence="1">Extracellular matrix</location>
        <location evidence="1">Basement membrane</location>
    </subcellularLocation>
</comment>
<protein>
    <submittedName>
        <fullName evidence="9">Uncharacterized protein</fullName>
    </submittedName>
</protein>
<keyword evidence="5" id="KW-0084">Basement membrane</keyword>
<dbReference type="OMA" id="SGIDSAW"/>
<dbReference type="SUPFAM" id="SSF82895">
    <property type="entry name" value="TSP-1 type 1 repeat"/>
    <property type="match status" value="1"/>
</dbReference>
<feature type="domain" description="ADAMTS/ADAMTS-like cysteine-rich" evidence="8">
    <location>
        <begin position="28"/>
        <end position="125"/>
    </location>
</feature>
<organism evidence="9 10">
    <name type="scientific">Megaselia scalaris</name>
    <name type="common">Humpbacked fly</name>
    <name type="synonym">Phora scalaris</name>
    <dbReference type="NCBI Taxonomy" id="36166"/>
    <lineage>
        <taxon>Eukaryota</taxon>
        <taxon>Metazoa</taxon>
        <taxon>Ecdysozoa</taxon>
        <taxon>Arthropoda</taxon>
        <taxon>Hexapoda</taxon>
        <taxon>Insecta</taxon>
        <taxon>Pterygota</taxon>
        <taxon>Neoptera</taxon>
        <taxon>Endopterygota</taxon>
        <taxon>Diptera</taxon>
        <taxon>Brachycera</taxon>
        <taxon>Muscomorpha</taxon>
        <taxon>Platypezoidea</taxon>
        <taxon>Phoridae</taxon>
        <taxon>Megaseliini</taxon>
        <taxon>Megaselia</taxon>
    </lineage>
</organism>
<dbReference type="EMBL" id="CAQQ02176041">
    <property type="status" value="NOT_ANNOTATED_CDS"/>
    <property type="molecule type" value="Genomic_DNA"/>
</dbReference>
<keyword evidence="10" id="KW-1185">Reference proteome</keyword>
<proteinExistence type="predicted"/>
<evidence type="ECO:0000259" key="8">
    <source>
        <dbReference type="Pfam" id="PF19236"/>
    </source>
</evidence>
<dbReference type="Pfam" id="PF19236">
    <property type="entry name" value="ADAMTS_CR_3"/>
    <property type="match status" value="1"/>
</dbReference>
<dbReference type="InterPro" id="IPR010294">
    <property type="entry name" value="ADAMTS_spacer1"/>
</dbReference>
<evidence type="ECO:0000256" key="4">
    <source>
        <dbReference type="ARBA" id="ARBA00022737"/>
    </source>
</evidence>
<dbReference type="Gene3D" id="2.60.120.830">
    <property type="match status" value="1"/>
</dbReference>
<dbReference type="Pfam" id="PF19030">
    <property type="entry name" value="TSP1_ADAMTS"/>
    <property type="match status" value="1"/>
</dbReference>
<dbReference type="EnsemblMetazoa" id="MESCA005844-RA">
    <property type="protein sequence ID" value="MESCA005844-PA"/>
    <property type="gene ID" value="MESCA005844"/>
</dbReference>
<dbReference type="GO" id="GO:0030198">
    <property type="term" value="P:extracellular matrix organization"/>
    <property type="evidence" value="ECO:0007669"/>
    <property type="project" value="InterPro"/>
</dbReference>
<dbReference type="GO" id="GO:0005604">
    <property type="term" value="C:basement membrane"/>
    <property type="evidence" value="ECO:0007669"/>
    <property type="project" value="UniProtKB-SubCell"/>
</dbReference>
<dbReference type="PANTHER" id="PTHR13723:SF281">
    <property type="entry name" value="PAPILIN"/>
    <property type="match status" value="1"/>
</dbReference>
<dbReference type="InterPro" id="IPR013273">
    <property type="entry name" value="ADAMTS/ADAMTS-like"/>
</dbReference>
<keyword evidence="5" id="KW-0272">Extracellular matrix</keyword>
<dbReference type="Proteomes" id="UP000015102">
    <property type="component" value="Unassembled WGS sequence"/>
</dbReference>
<dbReference type="PRINTS" id="PR01857">
    <property type="entry name" value="ADAMTSFAMILY"/>
</dbReference>
<keyword evidence="4" id="KW-0677">Repeat</keyword>
<evidence type="ECO:0000256" key="3">
    <source>
        <dbReference type="ARBA" id="ARBA00022729"/>
    </source>
</evidence>
<dbReference type="InterPro" id="IPR050439">
    <property type="entry name" value="ADAMTS_ADAMTS-like"/>
</dbReference>
<name>T1GQE0_MEGSC</name>
<dbReference type="InterPro" id="IPR000884">
    <property type="entry name" value="TSP1_rpt"/>
</dbReference>
<evidence type="ECO:0000313" key="10">
    <source>
        <dbReference type="Proteomes" id="UP000015102"/>
    </source>
</evidence>
<reference evidence="9" key="2">
    <citation type="submission" date="2015-06" db="UniProtKB">
        <authorList>
            <consortium name="EnsemblMetazoa"/>
        </authorList>
    </citation>
    <scope>IDENTIFICATION</scope>
</reference>
<dbReference type="InterPro" id="IPR045371">
    <property type="entry name" value="ADAMTS_CR_3"/>
</dbReference>
<dbReference type="AlphaFoldDB" id="T1GQE0"/>
<keyword evidence="3" id="KW-0732">Signal</keyword>
<dbReference type="SMART" id="SM00209">
    <property type="entry name" value="TSP1"/>
    <property type="match status" value="1"/>
</dbReference>
<reference evidence="10" key="1">
    <citation type="submission" date="2013-02" db="EMBL/GenBank/DDBJ databases">
        <authorList>
            <person name="Hughes D."/>
        </authorList>
    </citation>
    <scope>NUCLEOTIDE SEQUENCE</scope>
    <source>
        <strain>Durham</strain>
        <strain evidence="10">NC isolate 2 -- Noor lab</strain>
    </source>
</reference>
<dbReference type="PANTHER" id="PTHR13723">
    <property type="entry name" value="ADAMTS A DISINTEGRIN AND METALLOPROTEASE WITH THROMBOSPONDIN MOTIFS PROTEASE"/>
    <property type="match status" value="1"/>
</dbReference>
<sequence>ESGAKLCHGGDRKYFSCNTQDCPKEEPDFRAQQCSHYDKKPFEGIFYKWVPYMNAPNPCELSCMPEGERFYYRHEPKVIDGTRCNDKSLDVCVNGKCEPVGCDMMLGSSAREDKCRQCAGDGSSCKTVEGLYDANTLQVGYNDILLIPTGATNIEIHEVEPSNNYLALRNLSSHYYLNGNWRIDFPRPMLFAGSWWTYERKPQGFSAPDRLTCLGPTTEPIFLVLLYQDRNVGIQYEYSIPDSNLHNTPDTYTWSQTDFTPCSASCGGGTQTRSISCNSRLTLETVDDSLCDASTKPSEIQRCGMEELPQNGAKVNGVNVQSHVEKMVNRIVL</sequence>
<dbReference type="InterPro" id="IPR036383">
    <property type="entry name" value="TSP1_rpt_sf"/>
</dbReference>
<evidence type="ECO:0000256" key="6">
    <source>
        <dbReference type="ARBA" id="ARBA00023157"/>
    </source>
</evidence>
<evidence type="ECO:0000256" key="5">
    <source>
        <dbReference type="ARBA" id="ARBA00022869"/>
    </source>
</evidence>
<evidence type="ECO:0000313" key="9">
    <source>
        <dbReference type="EnsemblMetazoa" id="MESCA005844-PA"/>
    </source>
</evidence>
<keyword evidence="6" id="KW-1015">Disulfide bond</keyword>
<dbReference type="GO" id="GO:0006508">
    <property type="term" value="P:proteolysis"/>
    <property type="evidence" value="ECO:0007669"/>
    <property type="project" value="TreeGrafter"/>
</dbReference>
<dbReference type="HOGENOM" id="CLU_073501_0_0_1"/>
<dbReference type="Gene3D" id="2.20.100.10">
    <property type="entry name" value="Thrombospondin type-1 (TSP1) repeat"/>
    <property type="match status" value="1"/>
</dbReference>
<evidence type="ECO:0000256" key="2">
    <source>
        <dbReference type="ARBA" id="ARBA00022525"/>
    </source>
</evidence>
<dbReference type="Pfam" id="PF05986">
    <property type="entry name" value="ADAMTS_spacer1"/>
    <property type="match status" value="1"/>
</dbReference>
<accession>T1GQE0</accession>
<keyword evidence="2" id="KW-0964">Secreted</keyword>
<dbReference type="FunFam" id="2.60.120.830:FF:000001">
    <property type="entry name" value="A disintegrin and metalloproteinase with thrombospondin motifs 1"/>
    <property type="match status" value="1"/>
</dbReference>
<feature type="domain" description="ADAMTS/ADAMTS-like Spacer 1" evidence="7">
    <location>
        <begin position="127"/>
        <end position="241"/>
    </location>
</feature>
<evidence type="ECO:0000259" key="7">
    <source>
        <dbReference type="Pfam" id="PF05986"/>
    </source>
</evidence>
<dbReference type="STRING" id="36166.T1GQE0"/>
<evidence type="ECO:0000256" key="1">
    <source>
        <dbReference type="ARBA" id="ARBA00004302"/>
    </source>
</evidence>